<evidence type="ECO:0000256" key="2">
    <source>
        <dbReference type="ARBA" id="ARBA00023315"/>
    </source>
</evidence>
<dbReference type="CDD" id="cd04301">
    <property type="entry name" value="NAT_SF"/>
    <property type="match status" value="1"/>
</dbReference>
<accession>A0A062U935</accession>
<keyword evidence="1" id="KW-0808">Transferase</keyword>
<comment type="caution">
    <text evidence="4">The sequence shown here is derived from an EMBL/GenBank/DDBJ whole genome shotgun (WGS) entry which is preliminary data.</text>
</comment>
<dbReference type="Pfam" id="PF00583">
    <property type="entry name" value="Acetyltransf_1"/>
    <property type="match status" value="1"/>
</dbReference>
<keyword evidence="5" id="KW-1185">Reference proteome</keyword>
<dbReference type="InterPro" id="IPR000182">
    <property type="entry name" value="GNAT_dom"/>
</dbReference>
<evidence type="ECO:0000313" key="4">
    <source>
        <dbReference type="EMBL" id="KCZ54802.1"/>
    </source>
</evidence>
<gene>
    <name evidence="4" type="ORF">HY30_19085</name>
</gene>
<dbReference type="Proteomes" id="UP000027190">
    <property type="component" value="Unassembled WGS sequence"/>
</dbReference>
<evidence type="ECO:0000259" key="3">
    <source>
        <dbReference type="PROSITE" id="PS51186"/>
    </source>
</evidence>
<sequence length="266" mass="29619">MTKLDDLARRACDTYYYHAAIGMQVTTKQFCSSLRDADRPYVWDLNRIFEITAQTTQEIDQAMAFADARIQTLGYAYISTSPFTSPAVIARLAFDDYREETPVIQMVLQAPLKATHPVGYGLQPVASDTDWQTLYKLVLTDHSEGARTRGKKVDAHVTRGMVDGYRRKTGPCHFFLASIDGTPCAYGSATIAPNGMGMVEDLFTLPPFRRRGLASALISDCVDHLRQNGCTDILIGSLATEPPKALYRKLGFEPVCATRSFMKRKL</sequence>
<dbReference type="EMBL" id="AWFG01000070">
    <property type="protein sequence ID" value="KCZ54802.1"/>
    <property type="molecule type" value="Genomic_DNA"/>
</dbReference>
<dbReference type="AlphaFoldDB" id="A0A062U935"/>
<protein>
    <recommendedName>
        <fullName evidence="3">N-acetyltransferase domain-containing protein</fullName>
    </recommendedName>
</protein>
<dbReference type="Gene3D" id="3.40.630.30">
    <property type="match status" value="1"/>
</dbReference>
<name>A0A062U935_9PROT</name>
<evidence type="ECO:0000313" key="5">
    <source>
        <dbReference type="Proteomes" id="UP000027190"/>
    </source>
</evidence>
<organism evidence="4 5">
    <name type="scientific">Hyphomonas chukchiensis</name>
    <dbReference type="NCBI Taxonomy" id="1280947"/>
    <lineage>
        <taxon>Bacteria</taxon>
        <taxon>Pseudomonadati</taxon>
        <taxon>Pseudomonadota</taxon>
        <taxon>Alphaproteobacteria</taxon>
        <taxon>Hyphomonadales</taxon>
        <taxon>Hyphomonadaceae</taxon>
        <taxon>Hyphomonas</taxon>
    </lineage>
</organism>
<dbReference type="SUPFAM" id="SSF55729">
    <property type="entry name" value="Acyl-CoA N-acyltransferases (Nat)"/>
    <property type="match status" value="1"/>
</dbReference>
<dbReference type="PANTHER" id="PTHR43877">
    <property type="entry name" value="AMINOALKYLPHOSPHONATE N-ACETYLTRANSFERASE-RELATED-RELATED"/>
    <property type="match status" value="1"/>
</dbReference>
<dbReference type="InterPro" id="IPR050832">
    <property type="entry name" value="Bact_Acetyltransf"/>
</dbReference>
<evidence type="ECO:0000256" key="1">
    <source>
        <dbReference type="ARBA" id="ARBA00022679"/>
    </source>
</evidence>
<reference evidence="4 5" key="1">
    <citation type="journal article" date="2014" name="Antonie Van Leeuwenhoek">
        <title>Hyphomonas beringensis sp. nov. and Hyphomonas chukchiensis sp. nov., isolated from surface seawater of the Bering Sea and Chukchi Sea.</title>
        <authorList>
            <person name="Li C."/>
            <person name="Lai Q."/>
            <person name="Li G."/>
            <person name="Dong C."/>
            <person name="Wang J."/>
            <person name="Liao Y."/>
            <person name="Shao Z."/>
        </authorList>
    </citation>
    <scope>NUCLEOTIDE SEQUENCE [LARGE SCALE GENOMIC DNA]</scope>
    <source>
        <strain evidence="4 5">BH-BN04-4</strain>
    </source>
</reference>
<dbReference type="GO" id="GO:0016747">
    <property type="term" value="F:acyltransferase activity, transferring groups other than amino-acyl groups"/>
    <property type="evidence" value="ECO:0007669"/>
    <property type="project" value="InterPro"/>
</dbReference>
<dbReference type="InterPro" id="IPR016181">
    <property type="entry name" value="Acyl_CoA_acyltransferase"/>
</dbReference>
<dbReference type="RefSeq" id="WP_034743433.1">
    <property type="nucleotide sequence ID" value="NZ_AWFG01000070.1"/>
</dbReference>
<proteinExistence type="predicted"/>
<dbReference type="PROSITE" id="PS51186">
    <property type="entry name" value="GNAT"/>
    <property type="match status" value="1"/>
</dbReference>
<keyword evidence="2" id="KW-0012">Acyltransferase</keyword>
<dbReference type="PATRIC" id="fig|1280947.3.peg.3276"/>
<dbReference type="OrthoDB" id="9804026at2"/>
<dbReference type="PANTHER" id="PTHR43877:SF1">
    <property type="entry name" value="ACETYLTRANSFERASE"/>
    <property type="match status" value="1"/>
</dbReference>
<feature type="domain" description="N-acetyltransferase" evidence="3">
    <location>
        <begin position="120"/>
        <end position="266"/>
    </location>
</feature>